<evidence type="ECO:0000256" key="1">
    <source>
        <dbReference type="SAM" id="Coils"/>
    </source>
</evidence>
<organism evidence="4 5">
    <name type="scientific">Gonium pectorale</name>
    <name type="common">Green alga</name>
    <dbReference type="NCBI Taxonomy" id="33097"/>
    <lineage>
        <taxon>Eukaryota</taxon>
        <taxon>Viridiplantae</taxon>
        <taxon>Chlorophyta</taxon>
        <taxon>core chlorophytes</taxon>
        <taxon>Chlorophyceae</taxon>
        <taxon>CS clade</taxon>
        <taxon>Chlamydomonadales</taxon>
        <taxon>Volvocaceae</taxon>
        <taxon>Gonium</taxon>
    </lineage>
</organism>
<dbReference type="Proteomes" id="UP000075714">
    <property type="component" value="Unassembled WGS sequence"/>
</dbReference>
<keyword evidence="5" id="KW-1185">Reference proteome</keyword>
<feature type="coiled-coil region" evidence="1">
    <location>
        <begin position="261"/>
        <end position="295"/>
    </location>
</feature>
<feature type="compositionally biased region" description="Polar residues" evidence="2">
    <location>
        <begin position="353"/>
        <end position="362"/>
    </location>
</feature>
<dbReference type="STRING" id="33097.A0A150GG86"/>
<evidence type="ECO:0000313" key="5">
    <source>
        <dbReference type="Proteomes" id="UP000075714"/>
    </source>
</evidence>
<dbReference type="AlphaFoldDB" id="A0A150GG86"/>
<evidence type="ECO:0000256" key="2">
    <source>
        <dbReference type="SAM" id="MobiDB-lite"/>
    </source>
</evidence>
<name>A0A150GG86_GONPE</name>
<gene>
    <name evidence="4" type="ORF">GPECTOR_28g757</name>
</gene>
<feature type="region of interest" description="Disordered" evidence="2">
    <location>
        <begin position="148"/>
        <end position="195"/>
    </location>
</feature>
<dbReference type="OrthoDB" id="78101at2759"/>
<dbReference type="PANTHER" id="PTHR18871:SF2">
    <property type="entry name" value="CENTROSOMAL PROTEIN OF 112 KDA"/>
    <property type="match status" value="1"/>
</dbReference>
<feature type="compositionally biased region" description="Low complexity" evidence="2">
    <location>
        <begin position="514"/>
        <end position="527"/>
    </location>
</feature>
<feature type="domain" description="DUF4485" evidence="3">
    <location>
        <begin position="7"/>
        <end position="88"/>
    </location>
</feature>
<dbReference type="InterPro" id="IPR027831">
    <property type="entry name" value="DUF4485"/>
</dbReference>
<dbReference type="InterPro" id="IPR055310">
    <property type="entry name" value="CEP112"/>
</dbReference>
<dbReference type="PANTHER" id="PTHR18871">
    <property type="entry name" value="CENTROSOMAL PROTEIN OF 112 KDA"/>
    <property type="match status" value="1"/>
</dbReference>
<feature type="region of interest" description="Disordered" evidence="2">
    <location>
        <begin position="492"/>
        <end position="527"/>
    </location>
</feature>
<evidence type="ECO:0000259" key="3">
    <source>
        <dbReference type="Pfam" id="PF14846"/>
    </source>
</evidence>
<dbReference type="EMBL" id="LSYV01000029">
    <property type="protein sequence ID" value="KXZ48350.1"/>
    <property type="molecule type" value="Genomic_DNA"/>
</dbReference>
<sequence>MAKTGDLDQQFEQLTTQLTLLALSQPRVAKLRIQAWLTKLKEPTNNAVWKRNRNLYGALLLAQLQQGQLHEPFTAVPPDGALPNLPNHLIYRGLSPSRAANHPRSGSTSPVGRPGRSRSPILPPHQPLNKGQLHGLVKTFHNNMQARGFDLSQPRATSRGRSRPPGAVTTKPQGAATGTAPISRTASATDRAAPVAEPVKLKLGRSSSHSGEGALPLGAGAFGRELRASKKSNPASLRESLEAVDDTRADQGDAAALLLAAKEAEIAARVAAKRRQQLEREAAAKAEAAAAAQRKPLDASATKSQLDAMISRYSGAREQWASPGGASGADRYGAADMSGWQGVGAVPPGCRSPSRSPASTGRRSWPSPDPALTYSVVRKMRSSPRALLAAAEEAAAQSAGPAAYDPGGAGVGDGAGFLLPRILAAPPIRPSSTPSKFDFSDMLGPVVPHVSASDVTDFAVADAVTGPENVDMDQFMSDFEGSLMDNLDAAMRSSSGASGWDSPRRSGSLRVDLPSMPSGGSTSSGLSPRAMRLADRFALHSALADFRRAVERLKRRLASDPTLADALYGRGRDGVGAAPLSAQAQQQHIAWSPRTSWDCVS</sequence>
<proteinExistence type="predicted"/>
<reference evidence="5" key="1">
    <citation type="journal article" date="2016" name="Nat. Commun.">
        <title>The Gonium pectorale genome demonstrates co-option of cell cycle regulation during the evolution of multicellularity.</title>
        <authorList>
            <person name="Hanschen E.R."/>
            <person name="Marriage T.N."/>
            <person name="Ferris P.J."/>
            <person name="Hamaji T."/>
            <person name="Toyoda A."/>
            <person name="Fujiyama A."/>
            <person name="Neme R."/>
            <person name="Noguchi H."/>
            <person name="Minakuchi Y."/>
            <person name="Suzuki M."/>
            <person name="Kawai-Toyooka H."/>
            <person name="Smith D.R."/>
            <person name="Sparks H."/>
            <person name="Anderson J."/>
            <person name="Bakaric R."/>
            <person name="Luria V."/>
            <person name="Karger A."/>
            <person name="Kirschner M.W."/>
            <person name="Durand P.M."/>
            <person name="Michod R.E."/>
            <person name="Nozaki H."/>
            <person name="Olson B.J."/>
        </authorList>
    </citation>
    <scope>NUCLEOTIDE SEQUENCE [LARGE SCALE GENOMIC DNA]</scope>
    <source>
        <strain evidence="5">NIES-2863</strain>
    </source>
</reference>
<comment type="caution">
    <text evidence="4">The sequence shown here is derived from an EMBL/GenBank/DDBJ whole genome shotgun (WGS) entry which is preliminary data.</text>
</comment>
<feature type="region of interest" description="Disordered" evidence="2">
    <location>
        <begin position="343"/>
        <end position="369"/>
    </location>
</feature>
<keyword evidence="1" id="KW-0175">Coiled coil</keyword>
<protein>
    <recommendedName>
        <fullName evidence="3">DUF4485 domain-containing protein</fullName>
    </recommendedName>
</protein>
<feature type="region of interest" description="Disordered" evidence="2">
    <location>
        <begin position="95"/>
        <end position="131"/>
    </location>
</feature>
<evidence type="ECO:0000313" key="4">
    <source>
        <dbReference type="EMBL" id="KXZ48350.1"/>
    </source>
</evidence>
<dbReference type="Pfam" id="PF14846">
    <property type="entry name" value="DUF4485"/>
    <property type="match status" value="1"/>
</dbReference>
<accession>A0A150GG86</accession>